<evidence type="ECO:0008006" key="3">
    <source>
        <dbReference type="Google" id="ProtNLM"/>
    </source>
</evidence>
<dbReference type="OrthoDB" id="4545778at2"/>
<protein>
    <recommendedName>
        <fullName evidence="3">ParB/Sulfiredoxin domain-containing protein</fullName>
    </recommendedName>
</protein>
<accession>A0A271LQM8</accession>
<proteinExistence type="predicted"/>
<name>A0A271LQM8_9HYPH</name>
<gene>
    <name evidence="1" type="ORF">CIT26_11845</name>
</gene>
<evidence type="ECO:0000313" key="1">
    <source>
        <dbReference type="EMBL" id="PAQ09726.1"/>
    </source>
</evidence>
<dbReference type="Proteomes" id="UP000216442">
    <property type="component" value="Unassembled WGS sequence"/>
</dbReference>
<dbReference type="RefSeq" id="WP_095492744.1">
    <property type="nucleotide sequence ID" value="NZ_NPKJ01000040.1"/>
</dbReference>
<evidence type="ECO:0000313" key="2">
    <source>
        <dbReference type="Proteomes" id="UP000216442"/>
    </source>
</evidence>
<keyword evidence="2" id="KW-1185">Reference proteome</keyword>
<reference evidence="1 2" key="1">
    <citation type="submission" date="2017-08" db="EMBL/GenBank/DDBJ databases">
        <title>Mesorhizobium wenxinae sp. nov., a novel rhizobial species isolated from root nodules of chickpea (Cicer arietinum L.).</title>
        <authorList>
            <person name="Zhang J."/>
        </authorList>
    </citation>
    <scope>NUCLEOTIDE SEQUENCE [LARGE SCALE GENOMIC DNA]</scope>
    <source>
        <strain evidence="1 2">SDW018</strain>
    </source>
</reference>
<sequence length="286" mass="31042">MSTPANPLRRIEPVSISGLKPKAPATGQPIMEYVNPRSLYIDPAYQRSIGERGLRQIRKIIEHFDWSKFKLPTCCYSENHAGETVLFVLDGQHTAIACASHPHIDTIPVQIVEAATVEAQAAAFIGLNTERLGVTSLQLHQAAVAAGDKAALKVVEVCQRATVSILRGTPGSGKFKSHETVAVQAIGGLIARRGEEMAGRVLDVLSRAQLAPITGPHIKAVDLLLTDEEYCQSIDDSELVTAIISLKTTGEDEAKVFAAAHKVPIWKALAITWFKKCRKRRLKAVA</sequence>
<dbReference type="EMBL" id="NPKJ01000040">
    <property type="protein sequence ID" value="PAQ09726.1"/>
    <property type="molecule type" value="Genomic_DNA"/>
</dbReference>
<organism evidence="1 2">
    <name type="scientific">Mesorhizobium temperatum</name>
    <dbReference type="NCBI Taxonomy" id="241416"/>
    <lineage>
        <taxon>Bacteria</taxon>
        <taxon>Pseudomonadati</taxon>
        <taxon>Pseudomonadota</taxon>
        <taxon>Alphaproteobacteria</taxon>
        <taxon>Hyphomicrobiales</taxon>
        <taxon>Phyllobacteriaceae</taxon>
        <taxon>Mesorhizobium</taxon>
    </lineage>
</organism>
<comment type="caution">
    <text evidence="1">The sequence shown here is derived from an EMBL/GenBank/DDBJ whole genome shotgun (WGS) entry which is preliminary data.</text>
</comment>
<dbReference type="AlphaFoldDB" id="A0A271LQM8"/>